<evidence type="ECO:0000313" key="2">
    <source>
        <dbReference type="EMBL" id="EAQ93259.1"/>
    </source>
</evidence>
<dbReference type="InParanoid" id="Q2HE60"/>
<dbReference type="eggNOG" id="ENOG502R9VV">
    <property type="taxonomic scope" value="Eukaryota"/>
</dbReference>
<accession>Q2HE60</accession>
<protein>
    <submittedName>
        <fullName evidence="2">Uncharacterized protein</fullName>
    </submittedName>
</protein>
<dbReference type="Proteomes" id="UP000001056">
    <property type="component" value="Unassembled WGS sequence"/>
</dbReference>
<dbReference type="STRING" id="306901.Q2HE60"/>
<reference evidence="3" key="1">
    <citation type="journal article" date="2015" name="Genome Announc.">
        <title>Draft genome sequence of the cellulolytic fungus Chaetomium globosum.</title>
        <authorList>
            <person name="Cuomo C.A."/>
            <person name="Untereiner W.A."/>
            <person name="Ma L.-J."/>
            <person name="Grabherr M."/>
            <person name="Birren B.W."/>
        </authorList>
    </citation>
    <scope>NUCLEOTIDE SEQUENCE [LARGE SCALE GENOMIC DNA]</scope>
    <source>
        <strain evidence="3">ATCC 6205 / CBS 148.51 / DSM 1962 / NBRC 6347 / NRRL 1970</strain>
    </source>
</reference>
<dbReference type="GeneID" id="4388223"/>
<dbReference type="OrthoDB" id="61870at2759"/>
<dbReference type="AlphaFoldDB" id="Q2HE60"/>
<dbReference type="HOGENOM" id="CLU_1618804_0_0_1"/>
<dbReference type="RefSeq" id="XP_001220715.1">
    <property type="nucleotide sequence ID" value="XM_001220714.1"/>
</dbReference>
<keyword evidence="3" id="KW-1185">Reference proteome</keyword>
<feature type="compositionally biased region" description="Low complexity" evidence="1">
    <location>
        <begin position="134"/>
        <end position="144"/>
    </location>
</feature>
<name>Q2HE60_CHAGB</name>
<organism evidence="2 3">
    <name type="scientific">Chaetomium globosum (strain ATCC 6205 / CBS 148.51 / DSM 1962 / NBRC 6347 / NRRL 1970)</name>
    <name type="common">Soil fungus</name>
    <dbReference type="NCBI Taxonomy" id="306901"/>
    <lineage>
        <taxon>Eukaryota</taxon>
        <taxon>Fungi</taxon>
        <taxon>Dikarya</taxon>
        <taxon>Ascomycota</taxon>
        <taxon>Pezizomycotina</taxon>
        <taxon>Sordariomycetes</taxon>
        <taxon>Sordariomycetidae</taxon>
        <taxon>Sordariales</taxon>
        <taxon>Chaetomiaceae</taxon>
        <taxon>Chaetomium</taxon>
    </lineage>
</organism>
<evidence type="ECO:0000313" key="3">
    <source>
        <dbReference type="Proteomes" id="UP000001056"/>
    </source>
</evidence>
<evidence type="ECO:0000256" key="1">
    <source>
        <dbReference type="SAM" id="MobiDB-lite"/>
    </source>
</evidence>
<feature type="region of interest" description="Disordered" evidence="1">
    <location>
        <begin position="96"/>
        <end position="164"/>
    </location>
</feature>
<proteinExistence type="predicted"/>
<dbReference type="VEuPathDB" id="FungiDB:CHGG_01494"/>
<dbReference type="EMBL" id="CH408029">
    <property type="protein sequence ID" value="EAQ93259.1"/>
    <property type="molecule type" value="Genomic_DNA"/>
</dbReference>
<gene>
    <name evidence="2" type="ORF">CHGG_01494</name>
</gene>
<sequence length="164" mass="17924">MSSPQTILLEDTSTPSPPLLALLQAHLPHSITVLRHLQFARNFPGGHTPSTHILYACHAEEDNNNNSPSQTTTTNTNPPFAVAFVDLSRAPETQISLYSSLERTANEGHHRGQHQNPNHYHLGPPGPPQDEAFPRPSFLPLLRPHTGRGPSSPPPPDGEISFFS</sequence>